<dbReference type="AlphaFoldDB" id="U2PK09"/>
<evidence type="ECO:0000313" key="3">
    <source>
        <dbReference type="Proteomes" id="UP000016658"/>
    </source>
</evidence>
<sequence>MNANLYAGKDIIQPDDLVPVDRRYDHYTRDVIMKWTTDKQEMYLAIENQLVEDLTMPYRNAMYDMKSYESQIRRLKRNHRETRDLEDPLETISRIKKEDRLIPCITFVIYYGQEEWKHHKSLKDMFGYKQINDANMLESRMNLVQICKDDPRRYRNRDI</sequence>
<comment type="caution">
    <text evidence="2">The sequence shown here is derived from an EMBL/GenBank/DDBJ whole genome shotgun (WGS) entry which is preliminary data.</text>
</comment>
<evidence type="ECO:0008006" key="4">
    <source>
        <dbReference type="Google" id="ProtNLM"/>
    </source>
</evidence>
<name>U2PK09_9FIRM</name>
<protein>
    <recommendedName>
        <fullName evidence="4">Transposase (putative) YhgA-like domain-containing protein</fullName>
    </recommendedName>
</protein>
<gene>
    <name evidence="2" type="ORF">HMPREF0367_01397</name>
</gene>
<organism evidence="2 3">
    <name type="scientific">Faecalitalea cylindroides ATCC 27803</name>
    <dbReference type="NCBI Taxonomy" id="649755"/>
    <lineage>
        <taxon>Bacteria</taxon>
        <taxon>Bacillati</taxon>
        <taxon>Bacillota</taxon>
        <taxon>Erysipelotrichia</taxon>
        <taxon>Erysipelotrichales</taxon>
        <taxon>Erysipelotrichaceae</taxon>
        <taxon>Faecalitalea</taxon>
    </lineage>
</organism>
<dbReference type="EMBL" id="AWVI01000065">
    <property type="protein sequence ID" value="ERK44466.1"/>
    <property type="molecule type" value="Genomic_DNA"/>
</dbReference>
<accession>U2PK09</accession>
<evidence type="ECO:0000256" key="1">
    <source>
        <dbReference type="SAM" id="Coils"/>
    </source>
</evidence>
<evidence type="ECO:0000313" key="2">
    <source>
        <dbReference type="EMBL" id="ERK44466.1"/>
    </source>
</evidence>
<reference evidence="2 3" key="1">
    <citation type="submission" date="2013-06" db="EMBL/GenBank/DDBJ databases">
        <authorList>
            <person name="Weinstock G."/>
            <person name="Sodergren E."/>
            <person name="Lobos E.A."/>
            <person name="Fulton L."/>
            <person name="Fulton R."/>
            <person name="Courtney L."/>
            <person name="Fronick C."/>
            <person name="O'Laughlin M."/>
            <person name="Godfrey J."/>
            <person name="Wilson R.M."/>
            <person name="Miner T."/>
            <person name="Farmer C."/>
            <person name="Delehaunty K."/>
            <person name="Cordes M."/>
            <person name="Minx P."/>
            <person name="Tomlinson C."/>
            <person name="Chen J."/>
            <person name="Wollam A."/>
            <person name="Pepin K.H."/>
            <person name="Bhonagiri V."/>
            <person name="Zhang X."/>
            <person name="Warren W."/>
            <person name="Mitreva M."/>
            <person name="Mardis E.R."/>
            <person name="Wilson R.K."/>
        </authorList>
    </citation>
    <scope>NUCLEOTIDE SEQUENCE [LARGE SCALE GENOMIC DNA]</scope>
    <source>
        <strain evidence="2 3">ATCC 27803</strain>
    </source>
</reference>
<dbReference type="Proteomes" id="UP000016658">
    <property type="component" value="Unassembled WGS sequence"/>
</dbReference>
<proteinExistence type="predicted"/>
<keyword evidence="1" id="KW-0175">Coiled coil</keyword>
<dbReference type="HOGENOM" id="CLU_1658216_0_0_9"/>
<feature type="coiled-coil region" evidence="1">
    <location>
        <begin position="58"/>
        <end position="85"/>
    </location>
</feature>